<dbReference type="RefSeq" id="WP_058694872.1">
    <property type="nucleotide sequence ID" value="NZ_CP029487.1"/>
</dbReference>
<sequence length="192" mass="22428">MKSFKASVTADLQDLLLLNKKYNRFSMGPSEPLRIVSYFVLIFTVYTLFMVYLQIKLFAGGDFVYLGLFAFRLISGVLGALFFFGKLNPLLIKFSAHFWPDRYFSVRAFTFTPKKLEILFRDKKMIFAYGEIIKCDMAESLITLQTKHQNFVIHEGDMTQGTWAEFKSFLKSKKDQFNKDPKLFRKEALKDL</sequence>
<dbReference type="Proteomes" id="UP000218387">
    <property type="component" value="Chromosome"/>
</dbReference>
<organism evidence="2 3">
    <name type="scientific">Eubacterium maltosivorans</name>
    <dbReference type="NCBI Taxonomy" id="2041044"/>
    <lineage>
        <taxon>Bacteria</taxon>
        <taxon>Bacillati</taxon>
        <taxon>Bacillota</taxon>
        <taxon>Clostridia</taxon>
        <taxon>Eubacteriales</taxon>
        <taxon>Eubacteriaceae</taxon>
        <taxon>Eubacterium</taxon>
    </lineage>
</organism>
<keyword evidence="1" id="KW-0472">Membrane</keyword>
<proteinExistence type="predicted"/>
<protein>
    <recommendedName>
        <fullName evidence="4">YcxB-like protein domain-containing protein</fullName>
    </recommendedName>
</protein>
<feature type="transmembrane region" description="Helical" evidence="1">
    <location>
        <begin position="35"/>
        <end position="57"/>
    </location>
</feature>
<evidence type="ECO:0000256" key="1">
    <source>
        <dbReference type="SAM" id="Phobius"/>
    </source>
</evidence>
<keyword evidence="3" id="KW-1185">Reference proteome</keyword>
<feature type="transmembrane region" description="Helical" evidence="1">
    <location>
        <begin position="63"/>
        <end position="84"/>
    </location>
</feature>
<dbReference type="EMBL" id="CP029487">
    <property type="protein sequence ID" value="QCT70115.1"/>
    <property type="molecule type" value="Genomic_DNA"/>
</dbReference>
<evidence type="ECO:0000313" key="2">
    <source>
        <dbReference type="EMBL" id="QCT70115.1"/>
    </source>
</evidence>
<evidence type="ECO:0008006" key="4">
    <source>
        <dbReference type="Google" id="ProtNLM"/>
    </source>
</evidence>
<keyword evidence="1" id="KW-0812">Transmembrane</keyword>
<dbReference type="AlphaFoldDB" id="A0A4P9C6A4"/>
<name>A0A4P9C6A4_EUBML</name>
<reference evidence="2 3" key="1">
    <citation type="submission" date="2018-05" db="EMBL/GenBank/DDBJ databases">
        <title>Genome comparison of Eubacterium sp.</title>
        <authorList>
            <person name="Feng Y."/>
            <person name="Sanchez-Andrea I."/>
            <person name="Stams A.J.M."/>
            <person name="De Vos W.M."/>
        </authorList>
    </citation>
    <scope>NUCLEOTIDE SEQUENCE [LARGE SCALE GENOMIC DNA]</scope>
    <source>
        <strain evidence="2 3">YI</strain>
    </source>
</reference>
<gene>
    <name evidence="2" type="ORF">CPZ25_001910</name>
</gene>
<dbReference type="KEGG" id="emt:CPZ25_001910"/>
<keyword evidence="1" id="KW-1133">Transmembrane helix</keyword>
<evidence type="ECO:0000313" key="3">
    <source>
        <dbReference type="Proteomes" id="UP000218387"/>
    </source>
</evidence>
<accession>A0A4P9C6A4</accession>